<keyword evidence="6 11" id="KW-0472">Membrane</keyword>
<feature type="transmembrane region" description="Helical" evidence="11">
    <location>
        <begin position="580"/>
        <end position="599"/>
    </location>
</feature>
<evidence type="ECO:0000256" key="4">
    <source>
        <dbReference type="ARBA" id="ARBA00022692"/>
    </source>
</evidence>
<dbReference type="Gene3D" id="1.20.1730.10">
    <property type="entry name" value="Sodium/glucose cotransporter"/>
    <property type="match status" value="1"/>
</dbReference>
<feature type="transmembrane region" description="Helical" evidence="11">
    <location>
        <begin position="75"/>
        <end position="95"/>
    </location>
</feature>
<feature type="transmembrane region" description="Helical" evidence="11">
    <location>
        <begin position="215"/>
        <end position="233"/>
    </location>
</feature>
<evidence type="ECO:0000256" key="8">
    <source>
        <dbReference type="ARBA" id="ARBA00072203"/>
    </source>
</evidence>
<organism evidence="12 13">
    <name type="scientific">Ceratopteris richardii</name>
    <name type="common">Triangle waterfern</name>
    <dbReference type="NCBI Taxonomy" id="49495"/>
    <lineage>
        <taxon>Eukaryota</taxon>
        <taxon>Viridiplantae</taxon>
        <taxon>Streptophyta</taxon>
        <taxon>Embryophyta</taxon>
        <taxon>Tracheophyta</taxon>
        <taxon>Polypodiopsida</taxon>
        <taxon>Polypodiidae</taxon>
        <taxon>Polypodiales</taxon>
        <taxon>Pteridineae</taxon>
        <taxon>Pteridaceae</taxon>
        <taxon>Parkerioideae</taxon>
        <taxon>Ceratopteris</taxon>
    </lineage>
</organism>
<dbReference type="GO" id="GO:0015204">
    <property type="term" value="F:urea transmembrane transporter activity"/>
    <property type="evidence" value="ECO:0007669"/>
    <property type="project" value="InterPro"/>
</dbReference>
<dbReference type="PANTHER" id="PTHR46154">
    <property type="match status" value="1"/>
</dbReference>
<feature type="transmembrane region" description="Helical" evidence="11">
    <location>
        <begin position="280"/>
        <end position="305"/>
    </location>
</feature>
<feature type="transmembrane region" description="Helical" evidence="11">
    <location>
        <begin position="428"/>
        <end position="447"/>
    </location>
</feature>
<feature type="transmembrane region" description="Helical" evidence="11">
    <location>
        <begin position="521"/>
        <end position="541"/>
    </location>
</feature>
<feature type="transmembrane region" description="Helical" evidence="11">
    <location>
        <begin position="110"/>
        <end position="128"/>
    </location>
</feature>
<keyword evidence="4 11" id="KW-0812">Transmembrane</keyword>
<feature type="transmembrane region" description="Helical" evidence="11">
    <location>
        <begin position="453"/>
        <end position="475"/>
    </location>
</feature>
<evidence type="ECO:0000256" key="1">
    <source>
        <dbReference type="ARBA" id="ARBA00004141"/>
    </source>
</evidence>
<evidence type="ECO:0000256" key="3">
    <source>
        <dbReference type="ARBA" id="ARBA00022448"/>
    </source>
</evidence>
<comment type="caution">
    <text evidence="12">The sequence shown here is derived from an EMBL/GenBank/DDBJ whole genome shotgun (WGS) entry which is preliminary data.</text>
</comment>
<dbReference type="NCBIfam" id="TIGR00813">
    <property type="entry name" value="sss"/>
    <property type="match status" value="1"/>
</dbReference>
<dbReference type="FunFam" id="1.20.1730.10:FF:000006">
    <property type="entry name" value="Urea active transporter"/>
    <property type="match status" value="1"/>
</dbReference>
<keyword evidence="3" id="KW-0813">Transport</keyword>
<gene>
    <name evidence="12" type="ORF">KP509_14G001500</name>
</gene>
<dbReference type="InterPro" id="IPR031155">
    <property type="entry name" value="DUR"/>
</dbReference>
<comment type="subcellular location">
    <subcellularLocation>
        <location evidence="1">Membrane</location>
        <topology evidence="1">Multi-pass membrane protein</topology>
    </subcellularLocation>
</comment>
<feature type="transmembrane region" description="Helical" evidence="11">
    <location>
        <begin position="148"/>
        <end position="173"/>
    </location>
</feature>
<dbReference type="Pfam" id="PF00474">
    <property type="entry name" value="SSF"/>
    <property type="match status" value="1"/>
</dbReference>
<accession>A0A8T2T9Q4</accession>
<dbReference type="GO" id="GO:0005886">
    <property type="term" value="C:plasma membrane"/>
    <property type="evidence" value="ECO:0007669"/>
    <property type="project" value="TreeGrafter"/>
</dbReference>
<feature type="transmembrane region" description="Helical" evidence="11">
    <location>
        <begin position="185"/>
        <end position="203"/>
    </location>
</feature>
<keyword evidence="5 11" id="KW-1133">Transmembrane helix</keyword>
<evidence type="ECO:0000313" key="12">
    <source>
        <dbReference type="EMBL" id="KAH7414604.1"/>
    </source>
</evidence>
<dbReference type="InterPro" id="IPR001734">
    <property type="entry name" value="Na/solute_symporter"/>
</dbReference>
<evidence type="ECO:0000256" key="9">
    <source>
        <dbReference type="ARBA" id="ARBA00079542"/>
    </source>
</evidence>
<dbReference type="EMBL" id="CM035419">
    <property type="protein sequence ID" value="KAH7414603.1"/>
    <property type="molecule type" value="Genomic_DNA"/>
</dbReference>
<feature type="transmembrane region" description="Helical" evidence="11">
    <location>
        <begin position="482"/>
        <end position="501"/>
    </location>
</feature>
<dbReference type="Proteomes" id="UP000825935">
    <property type="component" value="Chromosome 14"/>
</dbReference>
<reference evidence="12" key="1">
    <citation type="submission" date="2021-08" db="EMBL/GenBank/DDBJ databases">
        <title>WGS assembly of Ceratopteris richardii.</title>
        <authorList>
            <person name="Marchant D.B."/>
            <person name="Chen G."/>
            <person name="Jenkins J."/>
            <person name="Shu S."/>
            <person name="Leebens-Mack J."/>
            <person name="Grimwood J."/>
            <person name="Schmutz J."/>
            <person name="Soltis P."/>
            <person name="Soltis D."/>
            <person name="Chen Z.-H."/>
        </authorList>
    </citation>
    <scope>NUCLEOTIDE SEQUENCE</scope>
    <source>
        <strain evidence="12">Whitten #5841</strain>
        <tissue evidence="12">Leaf</tissue>
    </source>
</reference>
<evidence type="ECO:0000256" key="11">
    <source>
        <dbReference type="SAM" id="Phobius"/>
    </source>
</evidence>
<dbReference type="OrthoDB" id="6132759at2759"/>
<comment type="similarity">
    <text evidence="2 10">Belongs to the sodium:solute symporter (SSF) (TC 2.A.21) family.</text>
</comment>
<dbReference type="InterPro" id="IPR038377">
    <property type="entry name" value="Na/Glc_symporter_sf"/>
</dbReference>
<dbReference type="AlphaFoldDB" id="A0A8T2T9Q4"/>
<comment type="function">
    <text evidence="7">High-affinity urea-proton symporter involved in the active transport of urea across the plasma membrane into root cells. May play an important role in urea uptake by plant cells at low external urea concentrations.</text>
</comment>
<feature type="transmembrane region" description="Helical" evidence="11">
    <location>
        <begin position="325"/>
        <end position="349"/>
    </location>
</feature>
<evidence type="ECO:0000256" key="10">
    <source>
        <dbReference type="RuleBase" id="RU362091"/>
    </source>
</evidence>
<evidence type="ECO:0000256" key="6">
    <source>
        <dbReference type="ARBA" id="ARBA00023136"/>
    </source>
</evidence>
<protein>
    <recommendedName>
        <fullName evidence="8">Urea-proton symporter DUR3</fullName>
    </recommendedName>
    <alternativeName>
        <fullName evidence="9">High-affinity urea active transporter DUR3</fullName>
    </alternativeName>
</protein>
<evidence type="ECO:0000313" key="13">
    <source>
        <dbReference type="Proteomes" id="UP000825935"/>
    </source>
</evidence>
<sequence length="658" mass="70612">MDCPDHYYTILGGSCIRQSSFFGGTPLLSQGVGYAIVLGFGAFFAVITSFLVWLERKYVGAKHTSEWFNTAGRNIKTGLIASVIVSQWTWAATILQSSNVAWEYGVSGPFWYASGATIQVLLFGILAIEIKRKAPSAHTVCEIVKARWGFAAHIVFLAFCFVTNIIVTAMLLLGGSAVVQALTGMNIYAASFLIPLGVIIYTLHGGLKATFLASYLHSVLVHVVLVIFLYMVYTSSDKLGSPSKVYNNLVSLASRTQDCSELLKLGQACGPVNGNYQGSYVTMLSSGGFIFGIINIIGNFGTVFVDNGYWISAIAARPSSTHKGYLLGGLVWFAVPFSLATALGLGALALNLPLTASEASRGLVPPATATALIGEGGATLLLTMLFMAVTSAGSSELIAVSSLCTYDLYRTYINPNATGKQILSVSRVVVFAFGCFMGVLAILLNKAGVSLGWMYLAMGVMIGSAVMPVAFLLLWNKANAKGAVAGAIVGCIAGIITWLVVTKVEYGRIDLVTTGRNAPMLSGNLVSILVGGAVHLIWSFLEPQNYNWESTRGLRTVEEDASSVPLGEFSNEKLGRAKVWILKWGIGFTCMIVVLWPALSLPARVFSREYFTLWAVVAIAWGTVGSAIIIFLPLIESRETIKLILEGIFTSVMRKLRR</sequence>
<evidence type="ECO:0000256" key="2">
    <source>
        <dbReference type="ARBA" id="ARBA00006434"/>
    </source>
</evidence>
<name>A0A8T2T9Q4_CERRI</name>
<dbReference type="EMBL" id="CM035419">
    <property type="protein sequence ID" value="KAH7414604.1"/>
    <property type="molecule type" value="Genomic_DNA"/>
</dbReference>
<keyword evidence="13" id="KW-1185">Reference proteome</keyword>
<feature type="transmembrane region" description="Helical" evidence="11">
    <location>
        <begin position="611"/>
        <end position="635"/>
    </location>
</feature>
<feature type="transmembrane region" description="Helical" evidence="11">
    <location>
        <begin position="32"/>
        <end position="54"/>
    </location>
</feature>
<dbReference type="CDD" id="cd11476">
    <property type="entry name" value="SLC5sbd_DUR3"/>
    <property type="match status" value="1"/>
</dbReference>
<dbReference type="PROSITE" id="PS50283">
    <property type="entry name" value="NA_SOLUT_SYMP_3"/>
    <property type="match status" value="1"/>
</dbReference>
<proteinExistence type="inferred from homology"/>
<evidence type="ECO:0000256" key="7">
    <source>
        <dbReference type="ARBA" id="ARBA00059650"/>
    </source>
</evidence>
<dbReference type="PANTHER" id="PTHR46154:SF4">
    <property type="entry name" value="UREA ACTIVE TRANSPORTER"/>
    <property type="match status" value="1"/>
</dbReference>
<evidence type="ECO:0000256" key="5">
    <source>
        <dbReference type="ARBA" id="ARBA00022989"/>
    </source>
</evidence>